<dbReference type="InterPro" id="IPR021729">
    <property type="entry name" value="DUF3298"/>
</dbReference>
<dbReference type="Gene3D" id="3.30.565.40">
    <property type="entry name" value="Fervidobacterium nodosum Rt17-B1 like"/>
    <property type="match status" value="1"/>
</dbReference>
<evidence type="ECO:0000313" key="4">
    <source>
        <dbReference type="Proteomes" id="UP000441455"/>
    </source>
</evidence>
<gene>
    <name evidence="3" type="ORF">FX155_02275</name>
</gene>
<evidence type="ECO:0000256" key="1">
    <source>
        <dbReference type="SAM" id="SignalP"/>
    </source>
</evidence>
<dbReference type="OrthoDB" id="5637at2"/>
<name>A0A6N7VZT2_ACIFE</name>
<dbReference type="EMBL" id="VULN01000002">
    <property type="protein sequence ID" value="MSS81446.1"/>
    <property type="molecule type" value="Genomic_DNA"/>
</dbReference>
<dbReference type="InterPro" id="IPR037126">
    <property type="entry name" value="PdaC/RsiV-like_sf"/>
</dbReference>
<evidence type="ECO:0000313" key="3">
    <source>
        <dbReference type="EMBL" id="MSS81446.1"/>
    </source>
</evidence>
<feature type="chain" id="PRO_5026825984" evidence="1">
    <location>
        <begin position="30"/>
        <end position="247"/>
    </location>
</feature>
<dbReference type="RefSeq" id="WP_022487131.1">
    <property type="nucleotide sequence ID" value="NZ_VULN01000002.1"/>
</dbReference>
<protein>
    <submittedName>
        <fullName evidence="3">DUF3298 domain-containing protein</fullName>
    </submittedName>
</protein>
<dbReference type="Pfam" id="PF11738">
    <property type="entry name" value="DUF3298"/>
    <property type="match status" value="1"/>
</dbReference>
<dbReference type="AlphaFoldDB" id="A0A6N7VZT2"/>
<reference evidence="3 4" key="1">
    <citation type="submission" date="2019-08" db="EMBL/GenBank/DDBJ databases">
        <title>In-depth cultivation of the pig gut microbiome towards novel bacterial diversity and tailored functional studies.</title>
        <authorList>
            <person name="Wylensek D."/>
            <person name="Hitch T.C.A."/>
            <person name="Clavel T."/>
        </authorList>
    </citation>
    <scope>NUCLEOTIDE SEQUENCE [LARGE SCALE GENOMIC DNA]</scope>
    <source>
        <strain evidence="3 4">WCA-389-WT-5B</strain>
    </source>
</reference>
<keyword evidence="1" id="KW-0732">Signal</keyword>
<comment type="caution">
    <text evidence="3">The sequence shown here is derived from an EMBL/GenBank/DDBJ whole genome shotgun (WGS) entry which is preliminary data.</text>
</comment>
<dbReference type="Gene3D" id="3.90.640.20">
    <property type="entry name" value="Heat-shock cognate protein, ATPase"/>
    <property type="match status" value="1"/>
</dbReference>
<organism evidence="3 4">
    <name type="scientific">Acidaminococcus fermentans</name>
    <dbReference type="NCBI Taxonomy" id="905"/>
    <lineage>
        <taxon>Bacteria</taxon>
        <taxon>Bacillati</taxon>
        <taxon>Bacillota</taxon>
        <taxon>Negativicutes</taxon>
        <taxon>Acidaminococcales</taxon>
        <taxon>Acidaminococcaceae</taxon>
        <taxon>Acidaminococcus</taxon>
    </lineage>
</organism>
<feature type="signal peptide" evidence="1">
    <location>
        <begin position="1"/>
        <end position="29"/>
    </location>
</feature>
<proteinExistence type="predicted"/>
<evidence type="ECO:0000259" key="2">
    <source>
        <dbReference type="Pfam" id="PF11738"/>
    </source>
</evidence>
<feature type="domain" description="DUF3298" evidence="2">
    <location>
        <begin position="184"/>
        <end position="242"/>
    </location>
</feature>
<sequence>MDQKKIRAFAGTALLAGFIAFIGTGAVQAQSVTPSEAAHHVIEQELQSHVPGQAVYAQNGVVIRSGIIREKDLLIHYPQVRVMGKPEVSRRITRYFEKQAEISRENYNKANTMEEKLTSRVDFAVSYHGERYLSFQTYGYDFVERAAHPTSWELGKTFDLETGKLVPWQKVLTPALRGNFTLDKINKALWNTDYGKGHYFFQDFKGLEKLPENYYLDQEGHIHFVFGQYEIAPYAVGIIDLNMKLGV</sequence>
<dbReference type="Proteomes" id="UP000441455">
    <property type="component" value="Unassembled WGS sequence"/>
</dbReference>
<accession>A0A6N7VZT2</accession>